<dbReference type="EMBL" id="LAZR01025810">
    <property type="protein sequence ID" value="KKL70737.1"/>
    <property type="molecule type" value="Genomic_DNA"/>
</dbReference>
<evidence type="ECO:0000256" key="1">
    <source>
        <dbReference type="ARBA" id="ARBA00004141"/>
    </source>
</evidence>
<keyword evidence="2 5" id="KW-0812">Transmembrane</keyword>
<sequence>TLFFHSKLSILGYERTKAGGAWGTYVNKNHFAGYVGMAALLGLGHLMGQSRSDRARSIRQYLSGFFKSARSTVTSLYLVAIAFMVLGVSFSSSRMGIAALLSSVALMAAMLAASRRKRTVMLLITALLAISILLSVFGIGHVKNRFQGVWDNALGKRLEIWESTIELSRDYPVIGSGLGTYSSVFQLYAPEGLSSLTRQAHNDYLELLAETGAAGVLIVYVALIYFIYLVSRNWLACSKKHGRHMAALGALSAVFYILVFSLTDFNLQIPANAYLFFISCALAYALLSDTPEAGLSGAAPPATRWKTRASAIMLLCALVPLMALSALQWRAESTFPAERSFIRADDPPRITSPAEEGKAKRAASYLPGNDAYHTLLGQYYFNESKNPDSGNEKRLELISKAIEQYSLALGMSPASINTLGLLARAEFSKGDFLGATRRLDTALDIAPTNYSSHLSYAIAVTNFIEAFPEGMRRTYLRKASQEFQIGINMNPGFKRSSAVLVNMANAFLMLGDSQKALKHYDLISRYEPWVLPHIVKSARIHLDSGRYEEGRKRYNRLYRFNYKDRESRLKIADFLAEDVSSRPEAPELRDLLIKQLMHLKEWSRAASALSADLGKGRRPDEDIYFEMGNAYESAGETERAKEMYINVLSLDKKHRKASMRLVSLLKKE</sequence>
<comment type="subcellular location">
    <subcellularLocation>
        <location evidence="1">Membrane</location>
        <topology evidence="1">Multi-pass membrane protein</topology>
    </subcellularLocation>
</comment>
<feature type="transmembrane region" description="Helical" evidence="5">
    <location>
        <begin position="69"/>
        <end position="90"/>
    </location>
</feature>
<organism evidence="7">
    <name type="scientific">marine sediment metagenome</name>
    <dbReference type="NCBI Taxonomy" id="412755"/>
    <lineage>
        <taxon>unclassified sequences</taxon>
        <taxon>metagenomes</taxon>
        <taxon>ecological metagenomes</taxon>
    </lineage>
</organism>
<dbReference type="InterPro" id="IPR007016">
    <property type="entry name" value="O-antigen_ligase-rel_domated"/>
</dbReference>
<keyword evidence="4 5" id="KW-0472">Membrane</keyword>
<name>A0A0F9H642_9ZZZZ</name>
<dbReference type="PANTHER" id="PTHR37422:SF13">
    <property type="entry name" value="LIPOPOLYSACCHARIDE BIOSYNTHESIS PROTEIN PA4999-RELATED"/>
    <property type="match status" value="1"/>
</dbReference>
<evidence type="ECO:0000256" key="3">
    <source>
        <dbReference type="ARBA" id="ARBA00022989"/>
    </source>
</evidence>
<feature type="transmembrane region" description="Helical" evidence="5">
    <location>
        <begin position="269"/>
        <end position="287"/>
    </location>
</feature>
<keyword evidence="3 5" id="KW-1133">Transmembrane helix</keyword>
<evidence type="ECO:0000313" key="7">
    <source>
        <dbReference type="EMBL" id="KKL70737.1"/>
    </source>
</evidence>
<feature type="transmembrane region" description="Helical" evidence="5">
    <location>
        <begin position="242"/>
        <end position="263"/>
    </location>
</feature>
<dbReference type="InterPro" id="IPR011990">
    <property type="entry name" value="TPR-like_helical_dom_sf"/>
</dbReference>
<dbReference type="SUPFAM" id="SSF48452">
    <property type="entry name" value="TPR-like"/>
    <property type="match status" value="1"/>
</dbReference>
<evidence type="ECO:0000259" key="6">
    <source>
        <dbReference type="Pfam" id="PF04932"/>
    </source>
</evidence>
<dbReference type="InterPro" id="IPR051533">
    <property type="entry name" value="WaaL-like"/>
</dbReference>
<gene>
    <name evidence="7" type="ORF">LCGC14_2101920</name>
</gene>
<protein>
    <recommendedName>
        <fullName evidence="6">O-antigen ligase-related domain-containing protein</fullName>
    </recommendedName>
</protein>
<evidence type="ECO:0000256" key="4">
    <source>
        <dbReference type="ARBA" id="ARBA00023136"/>
    </source>
</evidence>
<comment type="caution">
    <text evidence="7">The sequence shown here is derived from an EMBL/GenBank/DDBJ whole genome shotgun (WGS) entry which is preliminary data.</text>
</comment>
<feature type="transmembrane region" description="Helical" evidence="5">
    <location>
        <begin position="31"/>
        <end position="48"/>
    </location>
</feature>
<feature type="domain" description="O-antigen ligase-related" evidence="6">
    <location>
        <begin position="80"/>
        <end position="219"/>
    </location>
</feature>
<feature type="transmembrane region" description="Helical" evidence="5">
    <location>
        <begin position="96"/>
        <end position="113"/>
    </location>
</feature>
<proteinExistence type="predicted"/>
<feature type="transmembrane region" description="Helical" evidence="5">
    <location>
        <begin position="212"/>
        <end position="230"/>
    </location>
</feature>
<feature type="transmembrane region" description="Helical" evidence="5">
    <location>
        <begin position="308"/>
        <end position="329"/>
    </location>
</feature>
<dbReference type="InterPro" id="IPR019734">
    <property type="entry name" value="TPR_rpt"/>
</dbReference>
<dbReference type="Pfam" id="PF04932">
    <property type="entry name" value="Wzy_C"/>
    <property type="match status" value="1"/>
</dbReference>
<reference evidence="7" key="1">
    <citation type="journal article" date="2015" name="Nature">
        <title>Complex archaea that bridge the gap between prokaryotes and eukaryotes.</title>
        <authorList>
            <person name="Spang A."/>
            <person name="Saw J.H."/>
            <person name="Jorgensen S.L."/>
            <person name="Zaremba-Niedzwiedzka K."/>
            <person name="Martijn J."/>
            <person name="Lind A.E."/>
            <person name="van Eijk R."/>
            <person name="Schleper C."/>
            <person name="Guy L."/>
            <person name="Ettema T.J."/>
        </authorList>
    </citation>
    <scope>NUCLEOTIDE SEQUENCE</scope>
</reference>
<feature type="non-terminal residue" evidence="7">
    <location>
        <position position="1"/>
    </location>
</feature>
<evidence type="ECO:0000256" key="5">
    <source>
        <dbReference type="SAM" id="Phobius"/>
    </source>
</evidence>
<dbReference type="PANTHER" id="PTHR37422">
    <property type="entry name" value="TEICHURONIC ACID BIOSYNTHESIS PROTEIN TUAE"/>
    <property type="match status" value="1"/>
</dbReference>
<feature type="transmembrane region" description="Helical" evidence="5">
    <location>
        <begin position="120"/>
        <end position="142"/>
    </location>
</feature>
<dbReference type="Pfam" id="PF13181">
    <property type="entry name" value="TPR_8"/>
    <property type="match status" value="1"/>
</dbReference>
<dbReference type="GO" id="GO:0016020">
    <property type="term" value="C:membrane"/>
    <property type="evidence" value="ECO:0007669"/>
    <property type="project" value="UniProtKB-SubCell"/>
</dbReference>
<dbReference type="SMART" id="SM00028">
    <property type="entry name" value="TPR"/>
    <property type="match status" value="3"/>
</dbReference>
<dbReference type="Gene3D" id="1.25.40.10">
    <property type="entry name" value="Tetratricopeptide repeat domain"/>
    <property type="match status" value="1"/>
</dbReference>
<dbReference type="AlphaFoldDB" id="A0A0F9H642"/>
<accession>A0A0F9H642</accession>
<dbReference type="PROSITE" id="PS50005">
    <property type="entry name" value="TPR"/>
    <property type="match status" value="1"/>
</dbReference>
<evidence type="ECO:0000256" key="2">
    <source>
        <dbReference type="ARBA" id="ARBA00022692"/>
    </source>
</evidence>